<proteinExistence type="predicted"/>
<protein>
    <recommendedName>
        <fullName evidence="2">Gfo/Idh/MocA-like oxidoreductase C-terminal domain-containing protein</fullName>
    </recommendedName>
</protein>
<sequence>MVTMRFESGVLGTVHAGYHLAGSASGYAGGSYDAFLGLRGVDGYVTTPWATHDSLEMYSEADGWVSEGLRQTEYDKVDSLAYGGKAGEEFVLDFLEACRTGSPIPAPIDAAVHVLDVIEAALESSVTGRTVTLVG</sequence>
<dbReference type="Gene3D" id="3.30.360.10">
    <property type="entry name" value="Dihydrodipicolinate Reductase, domain 2"/>
    <property type="match status" value="1"/>
</dbReference>
<evidence type="ECO:0008006" key="2">
    <source>
        <dbReference type="Google" id="ProtNLM"/>
    </source>
</evidence>
<gene>
    <name evidence="1" type="ORF">METZ01_LOCUS395229</name>
</gene>
<organism evidence="1">
    <name type="scientific">marine metagenome</name>
    <dbReference type="NCBI Taxonomy" id="408172"/>
    <lineage>
        <taxon>unclassified sequences</taxon>
        <taxon>metagenomes</taxon>
        <taxon>ecological metagenomes</taxon>
    </lineage>
</organism>
<name>A0A382V8N8_9ZZZZ</name>
<reference evidence="1" key="1">
    <citation type="submission" date="2018-05" db="EMBL/GenBank/DDBJ databases">
        <authorList>
            <person name="Lanie J.A."/>
            <person name="Ng W.-L."/>
            <person name="Kazmierczak K.M."/>
            <person name="Andrzejewski T.M."/>
            <person name="Davidsen T.M."/>
            <person name="Wayne K.J."/>
            <person name="Tettelin H."/>
            <person name="Glass J.I."/>
            <person name="Rusch D."/>
            <person name="Podicherti R."/>
            <person name="Tsui H.-C.T."/>
            <person name="Winkler M.E."/>
        </authorList>
    </citation>
    <scope>NUCLEOTIDE SEQUENCE</scope>
</reference>
<evidence type="ECO:0000313" key="1">
    <source>
        <dbReference type="EMBL" id="SVD42375.1"/>
    </source>
</evidence>
<dbReference type="EMBL" id="UINC01149732">
    <property type="protein sequence ID" value="SVD42375.1"/>
    <property type="molecule type" value="Genomic_DNA"/>
</dbReference>
<accession>A0A382V8N8</accession>
<dbReference type="AlphaFoldDB" id="A0A382V8N8"/>